<dbReference type="GO" id="GO:0005506">
    <property type="term" value="F:iron ion binding"/>
    <property type="evidence" value="ECO:0007669"/>
    <property type="project" value="InterPro"/>
</dbReference>
<keyword evidence="6" id="KW-0677">Repeat</keyword>
<dbReference type="PANTHER" id="PTHR35008:SF8">
    <property type="entry name" value="ALCOHOL DEHYDROGENASE CYTOCHROME C SUBUNIT"/>
    <property type="match status" value="1"/>
</dbReference>
<reference evidence="12 13" key="1">
    <citation type="submission" date="2019-12" db="EMBL/GenBank/DDBJ databases">
        <title>Complete genome sequence of Pseudomonas stutzeri.</title>
        <authorList>
            <person name="Lim S.R."/>
            <person name="Kim J.H."/>
        </authorList>
    </citation>
    <scope>NUCLEOTIDE SEQUENCE [LARGE SCALE GENOMIC DNA]</scope>
    <source>
        <strain evidence="12 13">PM101005</strain>
    </source>
</reference>
<dbReference type="InterPro" id="IPR051459">
    <property type="entry name" value="Cytochrome_c-type_DH"/>
</dbReference>
<evidence type="ECO:0000259" key="11">
    <source>
        <dbReference type="PROSITE" id="PS51007"/>
    </source>
</evidence>
<dbReference type="GO" id="GO:0020037">
    <property type="term" value="F:heme binding"/>
    <property type="evidence" value="ECO:0007669"/>
    <property type="project" value="InterPro"/>
</dbReference>
<keyword evidence="2" id="KW-1003">Cell membrane</keyword>
<dbReference type="InterPro" id="IPR009056">
    <property type="entry name" value="Cyt_c-like_dom"/>
</dbReference>
<name>A0A6I6LKX4_STUST</name>
<comment type="cofactor">
    <cofactor evidence="9">
        <name>heme c</name>
        <dbReference type="ChEBI" id="CHEBI:61717"/>
    </cofactor>
    <text evidence="9">Binds 3 heme c groups covalently per subunit.</text>
</comment>
<feature type="binding site" description="axial binding residue" evidence="10">
    <location>
        <position position="62"/>
    </location>
    <ligand>
        <name>heme c</name>
        <dbReference type="ChEBI" id="CHEBI:61717"/>
        <label>1</label>
    </ligand>
    <ligandPart>
        <name>Fe</name>
        <dbReference type="ChEBI" id="CHEBI:18248"/>
    </ligandPart>
</feature>
<keyword evidence="7 10" id="KW-0408">Iron</keyword>
<feature type="binding site" description="axial binding residue" evidence="10">
    <location>
        <position position="208"/>
    </location>
    <ligand>
        <name>heme c</name>
        <dbReference type="ChEBI" id="CHEBI:61717"/>
        <label>2</label>
    </ligand>
    <ligandPart>
        <name>Fe</name>
        <dbReference type="ChEBI" id="CHEBI:18248"/>
    </ligandPart>
</feature>
<keyword evidence="3 9" id="KW-0349">Heme</keyword>
<dbReference type="PIRSF" id="PIRSF000018">
    <property type="entry name" value="Mb_ADH_cyt_c"/>
    <property type="match status" value="1"/>
</dbReference>
<evidence type="ECO:0000256" key="4">
    <source>
        <dbReference type="ARBA" id="ARBA00022723"/>
    </source>
</evidence>
<feature type="binding site" description="axial binding residue" evidence="10">
    <location>
        <position position="343"/>
    </location>
    <ligand>
        <name>heme c</name>
        <dbReference type="ChEBI" id="CHEBI:61717"/>
        <label>3</label>
    </ligand>
    <ligandPart>
        <name>Fe</name>
        <dbReference type="ChEBI" id="CHEBI:18248"/>
    </ligandPart>
</feature>
<feature type="domain" description="Cytochrome c" evidence="11">
    <location>
        <begin position="326"/>
        <end position="415"/>
    </location>
</feature>
<evidence type="ECO:0000256" key="7">
    <source>
        <dbReference type="ARBA" id="ARBA00023004"/>
    </source>
</evidence>
<dbReference type="EMBL" id="CP046902">
    <property type="protein sequence ID" value="QGZ29843.1"/>
    <property type="molecule type" value="Genomic_DNA"/>
</dbReference>
<protein>
    <submittedName>
        <fullName evidence="12">C-type cytochrome</fullName>
    </submittedName>
</protein>
<dbReference type="InterPro" id="IPR014353">
    <property type="entry name" value="Membr-bd_ADH_cyt_c"/>
</dbReference>
<dbReference type="OrthoDB" id="9811281at2"/>
<organism evidence="12 13">
    <name type="scientific">Stutzerimonas stutzeri</name>
    <name type="common">Pseudomonas stutzeri</name>
    <dbReference type="NCBI Taxonomy" id="316"/>
    <lineage>
        <taxon>Bacteria</taxon>
        <taxon>Pseudomonadati</taxon>
        <taxon>Pseudomonadota</taxon>
        <taxon>Gammaproteobacteria</taxon>
        <taxon>Pseudomonadales</taxon>
        <taxon>Pseudomonadaceae</taxon>
        <taxon>Stutzerimonas</taxon>
    </lineage>
</organism>
<comment type="subcellular location">
    <subcellularLocation>
        <location evidence="1">Cell membrane</location>
    </subcellularLocation>
</comment>
<dbReference type="PROSITE" id="PS51007">
    <property type="entry name" value="CYTC"/>
    <property type="match status" value="3"/>
</dbReference>
<dbReference type="Pfam" id="PF00034">
    <property type="entry name" value="Cytochrom_C"/>
    <property type="match status" value="3"/>
</dbReference>
<dbReference type="GO" id="GO:0009055">
    <property type="term" value="F:electron transfer activity"/>
    <property type="evidence" value="ECO:0007669"/>
    <property type="project" value="InterPro"/>
</dbReference>
<dbReference type="Proteomes" id="UP000438983">
    <property type="component" value="Chromosome"/>
</dbReference>
<feature type="binding site" description="covalent" evidence="9">
    <location>
        <position position="61"/>
    </location>
    <ligand>
        <name>heme c</name>
        <dbReference type="ChEBI" id="CHEBI:61717"/>
        <label>1</label>
    </ligand>
</feature>
<evidence type="ECO:0000313" key="12">
    <source>
        <dbReference type="EMBL" id="QGZ29843.1"/>
    </source>
</evidence>
<evidence type="ECO:0000256" key="8">
    <source>
        <dbReference type="ARBA" id="ARBA00023136"/>
    </source>
</evidence>
<gene>
    <name evidence="12" type="ORF">GQA94_07135</name>
</gene>
<feature type="binding site" description="covalent" evidence="9">
    <location>
        <position position="339"/>
    </location>
    <ligand>
        <name>heme c</name>
        <dbReference type="ChEBI" id="CHEBI:61717"/>
        <label>3</label>
    </ligand>
</feature>
<accession>A0A6I6LKX4</accession>
<evidence type="ECO:0000256" key="5">
    <source>
        <dbReference type="ARBA" id="ARBA00022729"/>
    </source>
</evidence>
<feature type="domain" description="Cytochrome c" evidence="11">
    <location>
        <begin position="44"/>
        <end position="147"/>
    </location>
</feature>
<proteinExistence type="predicted"/>
<evidence type="ECO:0000256" key="10">
    <source>
        <dbReference type="PIRSR" id="PIRSR000018-51"/>
    </source>
</evidence>
<evidence type="ECO:0000256" key="9">
    <source>
        <dbReference type="PIRSR" id="PIRSR000018-50"/>
    </source>
</evidence>
<feature type="binding site" description="covalent" evidence="9">
    <location>
        <position position="204"/>
    </location>
    <ligand>
        <name>heme c</name>
        <dbReference type="ChEBI" id="CHEBI:61717"/>
        <label>2</label>
    </ligand>
</feature>
<dbReference type="PANTHER" id="PTHR35008">
    <property type="entry name" value="BLL4482 PROTEIN-RELATED"/>
    <property type="match status" value="1"/>
</dbReference>
<dbReference type="GO" id="GO:0005886">
    <property type="term" value="C:plasma membrane"/>
    <property type="evidence" value="ECO:0007669"/>
    <property type="project" value="UniProtKB-SubCell"/>
</dbReference>
<feature type="binding site" description="covalent" evidence="9">
    <location>
        <position position="342"/>
    </location>
    <ligand>
        <name>heme c</name>
        <dbReference type="ChEBI" id="CHEBI:61717"/>
        <label>3</label>
    </ligand>
</feature>
<dbReference type="SUPFAM" id="SSF46626">
    <property type="entry name" value="Cytochrome c"/>
    <property type="match status" value="3"/>
</dbReference>
<evidence type="ECO:0000256" key="1">
    <source>
        <dbReference type="ARBA" id="ARBA00004236"/>
    </source>
</evidence>
<evidence type="ECO:0000313" key="13">
    <source>
        <dbReference type="Proteomes" id="UP000438983"/>
    </source>
</evidence>
<dbReference type="Gene3D" id="1.10.760.10">
    <property type="entry name" value="Cytochrome c-like domain"/>
    <property type="match status" value="3"/>
</dbReference>
<sequence>MKQWQRNILILAIGGGVLAFALSQVLPSFRTASSGMTIDTNDAALIKRGEYIARTADCVACHTTLGGKPFAGGLPMLTPLGAIYSTNITPDRETGIGEYTFDDFLNATKHGVRKDNSALYPAMPYPSYGIMPDEDIAAMYAYFMSAVEPVNQPNKASELPPVLNWRWPLAYWQALFAAERDFVPETNDPMLTRGQYLIEGPGHCGSCHTERGIGFQEVALSDAGSDEFLSGAIIDGWRAKSLRGEHRGLGTWSTAELADFFKTGRTGTTAAFGAMAEVVEHSTQYMTDDDIQAMAAYLKTLSPAPGKEIDLPPKQDFTTQKLLDGVYDSRGALLYVEYCQVCHRADGKGVPRIFPALDGNSAVYSRYPDSVLQITLSGGRMPDTPHDRMAFSMPAFNTLADADIAEVVNFIRNSWTNQASEVTVGDVVAMRHFLSKKPRVGTDLPPDLSVTHTEQGVHGE</sequence>
<dbReference type="AlphaFoldDB" id="A0A6I6LKX4"/>
<feature type="binding site" description="covalent" evidence="9">
    <location>
        <position position="58"/>
    </location>
    <ligand>
        <name>heme c</name>
        <dbReference type="ChEBI" id="CHEBI:61717"/>
        <label>1</label>
    </ligand>
</feature>
<keyword evidence="8" id="KW-0472">Membrane</keyword>
<feature type="binding site" description="covalent" evidence="9">
    <location>
        <position position="207"/>
    </location>
    <ligand>
        <name>heme c</name>
        <dbReference type="ChEBI" id="CHEBI:61717"/>
        <label>2</label>
    </ligand>
</feature>
<feature type="domain" description="Cytochrome c" evidence="11">
    <location>
        <begin position="189"/>
        <end position="302"/>
    </location>
</feature>
<evidence type="ECO:0000256" key="6">
    <source>
        <dbReference type="ARBA" id="ARBA00022737"/>
    </source>
</evidence>
<dbReference type="InterPro" id="IPR036909">
    <property type="entry name" value="Cyt_c-like_dom_sf"/>
</dbReference>
<keyword evidence="4 10" id="KW-0479">Metal-binding</keyword>
<keyword evidence="5" id="KW-0732">Signal</keyword>
<dbReference type="GO" id="GO:0016614">
    <property type="term" value="F:oxidoreductase activity, acting on CH-OH group of donors"/>
    <property type="evidence" value="ECO:0007669"/>
    <property type="project" value="InterPro"/>
</dbReference>
<evidence type="ECO:0000256" key="2">
    <source>
        <dbReference type="ARBA" id="ARBA00022475"/>
    </source>
</evidence>
<evidence type="ECO:0000256" key="3">
    <source>
        <dbReference type="ARBA" id="ARBA00022617"/>
    </source>
</evidence>
<dbReference type="RefSeq" id="WP_008567169.1">
    <property type="nucleotide sequence ID" value="NZ_CP046902.1"/>
</dbReference>